<reference evidence="1" key="2">
    <citation type="submission" date="2020-11" db="EMBL/GenBank/DDBJ databases">
        <authorList>
            <person name="McCartney M.A."/>
            <person name="Auch B."/>
            <person name="Kono T."/>
            <person name="Mallez S."/>
            <person name="Becker A."/>
            <person name="Gohl D.M."/>
            <person name="Silverstein K.A.T."/>
            <person name="Koren S."/>
            <person name="Bechman K.B."/>
            <person name="Herman A."/>
            <person name="Abrahante J.E."/>
            <person name="Garbe J."/>
        </authorList>
    </citation>
    <scope>NUCLEOTIDE SEQUENCE</scope>
    <source>
        <strain evidence="1">Duluth1</strain>
        <tissue evidence="1">Whole animal</tissue>
    </source>
</reference>
<dbReference type="Proteomes" id="UP000828390">
    <property type="component" value="Unassembled WGS sequence"/>
</dbReference>
<name>A0A9D4F113_DREPO</name>
<organism evidence="1 2">
    <name type="scientific">Dreissena polymorpha</name>
    <name type="common">Zebra mussel</name>
    <name type="synonym">Mytilus polymorpha</name>
    <dbReference type="NCBI Taxonomy" id="45954"/>
    <lineage>
        <taxon>Eukaryota</taxon>
        <taxon>Metazoa</taxon>
        <taxon>Spiralia</taxon>
        <taxon>Lophotrochozoa</taxon>
        <taxon>Mollusca</taxon>
        <taxon>Bivalvia</taxon>
        <taxon>Autobranchia</taxon>
        <taxon>Heteroconchia</taxon>
        <taxon>Euheterodonta</taxon>
        <taxon>Imparidentia</taxon>
        <taxon>Neoheterodontei</taxon>
        <taxon>Myida</taxon>
        <taxon>Dreissenoidea</taxon>
        <taxon>Dreissenidae</taxon>
        <taxon>Dreissena</taxon>
    </lineage>
</organism>
<gene>
    <name evidence="1" type="ORF">DPMN_167884</name>
</gene>
<reference evidence="1" key="1">
    <citation type="journal article" date="2019" name="bioRxiv">
        <title>The Genome of the Zebra Mussel, Dreissena polymorpha: A Resource for Invasive Species Research.</title>
        <authorList>
            <person name="McCartney M.A."/>
            <person name="Auch B."/>
            <person name="Kono T."/>
            <person name="Mallez S."/>
            <person name="Zhang Y."/>
            <person name="Obille A."/>
            <person name="Becker A."/>
            <person name="Abrahante J.E."/>
            <person name="Garbe J."/>
            <person name="Badalamenti J.P."/>
            <person name="Herman A."/>
            <person name="Mangelson H."/>
            <person name="Liachko I."/>
            <person name="Sullivan S."/>
            <person name="Sone E.D."/>
            <person name="Koren S."/>
            <person name="Silverstein K.A.T."/>
            <person name="Beckman K.B."/>
            <person name="Gohl D.M."/>
        </authorList>
    </citation>
    <scope>NUCLEOTIDE SEQUENCE</scope>
    <source>
        <strain evidence="1">Duluth1</strain>
        <tissue evidence="1">Whole animal</tissue>
    </source>
</reference>
<keyword evidence="2" id="KW-1185">Reference proteome</keyword>
<evidence type="ECO:0000313" key="1">
    <source>
        <dbReference type="EMBL" id="KAH3789698.1"/>
    </source>
</evidence>
<proteinExistence type="predicted"/>
<dbReference type="EMBL" id="JAIWYP010000008">
    <property type="protein sequence ID" value="KAH3789698.1"/>
    <property type="molecule type" value="Genomic_DNA"/>
</dbReference>
<dbReference type="AlphaFoldDB" id="A0A9D4F113"/>
<accession>A0A9D4F113</accession>
<sequence length="54" mass="5863">MQKYKCRCEAELFNGFWVGHADARHAVAGVSGNMHCCWASSLATPLVSDYQGSA</sequence>
<evidence type="ECO:0000313" key="2">
    <source>
        <dbReference type="Proteomes" id="UP000828390"/>
    </source>
</evidence>
<protein>
    <submittedName>
        <fullName evidence="1">Uncharacterized protein</fullName>
    </submittedName>
</protein>
<comment type="caution">
    <text evidence="1">The sequence shown here is derived from an EMBL/GenBank/DDBJ whole genome shotgun (WGS) entry which is preliminary data.</text>
</comment>